<dbReference type="OMA" id="CSWVVNQ"/>
<dbReference type="GO" id="GO:0045337">
    <property type="term" value="P:farnesyl diphosphate biosynthetic process"/>
    <property type="evidence" value="ECO:0007669"/>
    <property type="project" value="TreeGrafter"/>
</dbReference>
<evidence type="ECO:0000256" key="7">
    <source>
        <dbReference type="ARBA" id="ARBA00034546"/>
    </source>
</evidence>
<dbReference type="InterPro" id="IPR000092">
    <property type="entry name" value="Polyprenyl_synt"/>
</dbReference>
<comment type="cofactor">
    <cofactor evidence="1">
        <name>Mg(2+)</name>
        <dbReference type="ChEBI" id="CHEBI:18420"/>
    </cofactor>
</comment>
<dbReference type="HOGENOM" id="CLU_028376_0_1_1"/>
<dbReference type="GO" id="GO:0042811">
    <property type="term" value="P:pheromone biosynthetic process"/>
    <property type="evidence" value="ECO:0007669"/>
    <property type="project" value="UniProtKB-ARBA"/>
</dbReference>
<dbReference type="AlphaFoldDB" id="T1IND5"/>
<dbReference type="SFLD" id="SFLDS00005">
    <property type="entry name" value="Isoprenoid_Synthase_Type_I"/>
    <property type="match status" value="1"/>
</dbReference>
<dbReference type="PROSITE" id="PS00723">
    <property type="entry name" value="POLYPRENYL_SYNTHASE_1"/>
    <property type="match status" value="1"/>
</dbReference>
<evidence type="ECO:0000256" key="2">
    <source>
        <dbReference type="ARBA" id="ARBA00006706"/>
    </source>
</evidence>
<dbReference type="GO" id="GO:0005737">
    <property type="term" value="C:cytoplasm"/>
    <property type="evidence" value="ECO:0007669"/>
    <property type="project" value="TreeGrafter"/>
</dbReference>
<dbReference type="PROSITE" id="PS00444">
    <property type="entry name" value="POLYPRENYL_SYNTHASE_2"/>
    <property type="match status" value="1"/>
</dbReference>
<evidence type="ECO:0000256" key="1">
    <source>
        <dbReference type="ARBA" id="ARBA00001946"/>
    </source>
</evidence>
<organism evidence="9 10">
    <name type="scientific">Strigamia maritima</name>
    <name type="common">European centipede</name>
    <name type="synonym">Geophilus maritimus</name>
    <dbReference type="NCBI Taxonomy" id="126957"/>
    <lineage>
        <taxon>Eukaryota</taxon>
        <taxon>Metazoa</taxon>
        <taxon>Ecdysozoa</taxon>
        <taxon>Arthropoda</taxon>
        <taxon>Myriapoda</taxon>
        <taxon>Chilopoda</taxon>
        <taxon>Pleurostigmophora</taxon>
        <taxon>Geophilomorpha</taxon>
        <taxon>Linotaeniidae</taxon>
        <taxon>Strigamia</taxon>
    </lineage>
</organism>
<dbReference type="Pfam" id="PF00348">
    <property type="entry name" value="polyprenyl_synt"/>
    <property type="match status" value="1"/>
</dbReference>
<dbReference type="InterPro" id="IPR008949">
    <property type="entry name" value="Isoprenoid_synthase_dom_sf"/>
</dbReference>
<evidence type="ECO:0000313" key="10">
    <source>
        <dbReference type="Proteomes" id="UP000014500"/>
    </source>
</evidence>
<dbReference type="Gene3D" id="1.10.600.10">
    <property type="entry name" value="Farnesyl Diphosphate Synthase"/>
    <property type="match status" value="1"/>
</dbReference>
<dbReference type="PANTHER" id="PTHR11525:SF0">
    <property type="entry name" value="FARNESYL PYROPHOSPHATE SYNTHASE"/>
    <property type="match status" value="1"/>
</dbReference>
<keyword evidence="3 8" id="KW-0808">Transferase</keyword>
<dbReference type="CDD" id="cd00685">
    <property type="entry name" value="Trans_IPPS_HT"/>
    <property type="match status" value="1"/>
</dbReference>
<dbReference type="eggNOG" id="KOG0711">
    <property type="taxonomic scope" value="Eukaryota"/>
</dbReference>
<proteinExistence type="inferred from homology"/>
<evidence type="ECO:0000256" key="5">
    <source>
        <dbReference type="ARBA" id="ARBA00022842"/>
    </source>
</evidence>
<dbReference type="InterPro" id="IPR033749">
    <property type="entry name" value="Polyprenyl_synt_CS"/>
</dbReference>
<dbReference type="InterPro" id="IPR039702">
    <property type="entry name" value="FPS1-like"/>
</dbReference>
<name>T1IND5_STRMM</name>
<comment type="similarity">
    <text evidence="2 8">Belongs to the FPP/GGPP synthase family.</text>
</comment>
<dbReference type="FunFam" id="1.10.600.10:FF:000021">
    <property type="entry name" value="Farnesyl pyrophosphate synthase"/>
    <property type="match status" value="1"/>
</dbReference>
<evidence type="ECO:0000256" key="3">
    <source>
        <dbReference type="ARBA" id="ARBA00022679"/>
    </source>
</evidence>
<dbReference type="Proteomes" id="UP000014500">
    <property type="component" value="Unassembled WGS sequence"/>
</dbReference>
<dbReference type="EnsemblMetazoa" id="SMAR002512-RA">
    <property type="protein sequence ID" value="SMAR002512-PA"/>
    <property type="gene ID" value="SMAR002512"/>
</dbReference>
<dbReference type="SFLD" id="SFLDG01017">
    <property type="entry name" value="Polyprenyl_Transferase_Like"/>
    <property type="match status" value="1"/>
</dbReference>
<evidence type="ECO:0000256" key="8">
    <source>
        <dbReference type="RuleBase" id="RU004466"/>
    </source>
</evidence>
<dbReference type="GO" id="GO:0004337">
    <property type="term" value="F:(2E,6E)-farnesyl diphosphate synthase activity"/>
    <property type="evidence" value="ECO:0007669"/>
    <property type="project" value="TreeGrafter"/>
</dbReference>
<keyword evidence="10" id="KW-1185">Reference proteome</keyword>
<evidence type="ECO:0000256" key="6">
    <source>
        <dbReference type="ARBA" id="ARBA00033740"/>
    </source>
</evidence>
<dbReference type="GO" id="GO:0046872">
    <property type="term" value="F:metal ion binding"/>
    <property type="evidence" value="ECO:0007669"/>
    <property type="project" value="UniProtKB-KW"/>
</dbReference>
<protein>
    <recommendedName>
        <fullName evidence="7">Farnesyl pyrophosphate synthase</fullName>
    </recommendedName>
</protein>
<dbReference type="SUPFAM" id="SSF48576">
    <property type="entry name" value="Terpenoid synthases"/>
    <property type="match status" value="1"/>
</dbReference>
<evidence type="ECO:0000313" key="9">
    <source>
        <dbReference type="EnsemblMetazoa" id="SMAR002512-PA"/>
    </source>
</evidence>
<reference evidence="9" key="2">
    <citation type="submission" date="2015-02" db="UniProtKB">
        <authorList>
            <consortium name="EnsemblMetazoa"/>
        </authorList>
    </citation>
    <scope>IDENTIFICATION</scope>
</reference>
<keyword evidence="5" id="KW-0460">Magnesium</keyword>
<evidence type="ECO:0000256" key="4">
    <source>
        <dbReference type="ARBA" id="ARBA00022723"/>
    </source>
</evidence>
<accession>T1IND5</accession>
<dbReference type="PANTHER" id="PTHR11525">
    <property type="entry name" value="FARNESYL-PYROPHOSPHATE SYNTHETASE"/>
    <property type="match status" value="1"/>
</dbReference>
<dbReference type="PhylomeDB" id="T1IND5"/>
<sequence length="420" mass="48496">MRLLSSFHLNYLFSYSELSSRIFFARNRVWLSSVLSASHSHSIAVRSRLSQQLVPLVIDRRRLSIDISLMAFHMNEMEMKEFDAVYPDIVKSLTNDFMQPECEIKAAISRLKEVVDYNVPFGKKTRGLFVVKAFKQICGVDKIDEENVYLAQVLGWCVEMLQAFFLVCDDVMDQSKTRRGQLCWYKKDGVGLIAINDAFSLEAGLYFLLKKYFRHKSYYINIIELFHETTFQTVMGQSLDLLTSSTTGQLEFDKFTIETYNAIVKYKTAYYSFYLPIALAMCMAGITDQQLHNKAKNVLVEMGNLFQVQDDYIDCFGDPAITGKIGTDIEDGKCSWLIVTAFQLANPDQIAIIQENYRKSDPQCVAKVKNVYEKLQIPAVYEKYEEERYKEIVKLIDELDSDLPSNIFCELANAIYKRKR</sequence>
<dbReference type="STRING" id="126957.T1IND5"/>
<dbReference type="GO" id="GO:0004161">
    <property type="term" value="F:dimethylallyltranstransferase activity"/>
    <property type="evidence" value="ECO:0007669"/>
    <property type="project" value="TreeGrafter"/>
</dbReference>
<comment type="pathway">
    <text evidence="6">Pheromone biosynthesis.</text>
</comment>
<keyword evidence="4" id="KW-0479">Metal-binding</keyword>
<dbReference type="EMBL" id="JH431162">
    <property type="status" value="NOT_ANNOTATED_CDS"/>
    <property type="molecule type" value="Genomic_DNA"/>
</dbReference>
<reference evidence="10" key="1">
    <citation type="submission" date="2011-05" db="EMBL/GenBank/DDBJ databases">
        <authorList>
            <person name="Richards S.R."/>
            <person name="Qu J."/>
            <person name="Jiang H."/>
            <person name="Jhangiani S.N."/>
            <person name="Agravi P."/>
            <person name="Goodspeed R."/>
            <person name="Gross S."/>
            <person name="Mandapat C."/>
            <person name="Jackson L."/>
            <person name="Mathew T."/>
            <person name="Pu L."/>
            <person name="Thornton R."/>
            <person name="Saada N."/>
            <person name="Wilczek-Boney K.B."/>
            <person name="Lee S."/>
            <person name="Kovar C."/>
            <person name="Wu Y."/>
            <person name="Scherer S.E."/>
            <person name="Worley K.C."/>
            <person name="Muzny D.M."/>
            <person name="Gibbs R."/>
        </authorList>
    </citation>
    <scope>NUCLEOTIDE SEQUENCE</scope>
    <source>
        <strain evidence="10">Brora</strain>
    </source>
</reference>